<dbReference type="Proteomes" id="UP000747110">
    <property type="component" value="Unassembled WGS sequence"/>
</dbReference>
<dbReference type="AlphaFoldDB" id="A0A8J4FXP2"/>
<organism evidence="1 2">
    <name type="scientific">Volvox reticuliferus</name>
    <dbReference type="NCBI Taxonomy" id="1737510"/>
    <lineage>
        <taxon>Eukaryota</taxon>
        <taxon>Viridiplantae</taxon>
        <taxon>Chlorophyta</taxon>
        <taxon>core chlorophytes</taxon>
        <taxon>Chlorophyceae</taxon>
        <taxon>CS clade</taxon>
        <taxon>Chlamydomonadales</taxon>
        <taxon>Volvocaceae</taxon>
        <taxon>Volvox</taxon>
    </lineage>
</organism>
<comment type="caution">
    <text evidence="1">The sequence shown here is derived from an EMBL/GenBank/DDBJ whole genome shotgun (WGS) entry which is preliminary data.</text>
</comment>
<proteinExistence type="predicted"/>
<protein>
    <submittedName>
        <fullName evidence="1">Uncharacterized protein</fullName>
    </submittedName>
</protein>
<accession>A0A8J4FXP2</accession>
<evidence type="ECO:0000313" key="2">
    <source>
        <dbReference type="Proteomes" id="UP000747110"/>
    </source>
</evidence>
<evidence type="ECO:0000313" key="1">
    <source>
        <dbReference type="EMBL" id="GIL90868.1"/>
    </source>
</evidence>
<feature type="non-terminal residue" evidence="1">
    <location>
        <position position="123"/>
    </location>
</feature>
<reference evidence="1" key="1">
    <citation type="journal article" date="2021" name="Proc. Natl. Acad. Sci. U.S.A.">
        <title>Three genomes in the algal genus Volvox reveal the fate of a haploid sex-determining region after a transition to homothallism.</title>
        <authorList>
            <person name="Yamamoto K."/>
            <person name="Hamaji T."/>
            <person name="Kawai-Toyooka H."/>
            <person name="Matsuzaki R."/>
            <person name="Takahashi F."/>
            <person name="Nishimura Y."/>
            <person name="Kawachi M."/>
            <person name="Noguchi H."/>
            <person name="Minakuchi Y."/>
            <person name="Umen J.G."/>
            <person name="Toyoda A."/>
            <person name="Nozaki H."/>
        </authorList>
    </citation>
    <scope>NUCLEOTIDE SEQUENCE</scope>
    <source>
        <strain evidence="1">NIES-3786</strain>
    </source>
</reference>
<dbReference type="EMBL" id="BNCP01000061">
    <property type="protein sequence ID" value="GIL90868.1"/>
    <property type="molecule type" value="Genomic_DNA"/>
</dbReference>
<gene>
    <name evidence="1" type="ORF">Vretifemale_18585</name>
</gene>
<sequence>MVYIYIRLFVGTIPIRFIHRAYFILNGLATCRNSPAECITSPWKVPGKQCVQTSVAASDPALARFASSCAHAAAKAVSTGTVLCGTGLAPGEDHEKSILSNSLEPFGCFEFSIRTISGTTPPW</sequence>
<name>A0A8J4FXP2_9CHLO</name>
<keyword evidence="2" id="KW-1185">Reference proteome</keyword>